<name>A0A2N1MUG1_9GLOM</name>
<accession>A0A2N1MUG1</accession>
<dbReference type="Pfam" id="PF07534">
    <property type="entry name" value="TLD"/>
    <property type="match status" value="1"/>
</dbReference>
<dbReference type="PROSITE" id="PS51886">
    <property type="entry name" value="TLDC"/>
    <property type="match status" value="1"/>
</dbReference>
<reference evidence="2 3" key="2">
    <citation type="submission" date="2017-10" db="EMBL/GenBank/DDBJ databases">
        <title>Extensive intraspecific genome diversity in a model arbuscular mycorrhizal fungus.</title>
        <authorList>
            <person name="Chen E.C.H."/>
            <person name="Morin E."/>
            <person name="Baudet D."/>
            <person name="Noel J."/>
            <person name="Ndikumana S."/>
            <person name="Charron P."/>
            <person name="St-Onge C."/>
            <person name="Giorgi J."/>
            <person name="Grigoriev I.V."/>
            <person name="Roux C."/>
            <person name="Martin F.M."/>
            <person name="Corradi N."/>
        </authorList>
    </citation>
    <scope>NUCLEOTIDE SEQUENCE [LARGE SCALE GENOMIC DNA]</scope>
    <source>
        <strain evidence="2 3">C2</strain>
    </source>
</reference>
<dbReference type="AlphaFoldDB" id="A0A2N1MUG1"/>
<feature type="domain" description="TLDc" evidence="1">
    <location>
        <begin position="139"/>
        <end position="299"/>
    </location>
</feature>
<sequence>MKEIGFKKILLVYLRLHQKKPTLLEFIERDDLNIEEVEIWENLIKWAREQTPKIDHNINQITQNDFKELGNRLDDFIPLIRFFNISKEDYLSKIRPYEGILPDDLKNELKNFFESDSGSPPEDHLPPRVPVSQTVPDSVIVSNKQLTLIESWIVSSANDDTRFNLLNEGCDFYLLLRGSRDGMGLKPFHSLCLYKGPTLVVIKIKGTNQVIGGYNPDSWSKIGGSKAKDSFIFSLGKDKSFNNIILSRIEYNKVAVSNSGFEDLRWFEGKYHKSNFERQIMENSDEEFIIEDYEVFRVVRCCE</sequence>
<proteinExistence type="predicted"/>
<reference evidence="2 3" key="1">
    <citation type="submission" date="2016-04" db="EMBL/GenBank/DDBJ databases">
        <title>Genome analyses suggest a sexual origin of heterokaryosis in a supposedly ancient asexual fungus.</title>
        <authorList>
            <person name="Ropars J."/>
            <person name="Sedzielewska K."/>
            <person name="Noel J."/>
            <person name="Charron P."/>
            <person name="Farinelli L."/>
            <person name="Marton T."/>
            <person name="Kruger M."/>
            <person name="Pelin A."/>
            <person name="Brachmann A."/>
            <person name="Corradi N."/>
        </authorList>
    </citation>
    <scope>NUCLEOTIDE SEQUENCE [LARGE SCALE GENOMIC DNA]</scope>
    <source>
        <strain evidence="2 3">C2</strain>
    </source>
</reference>
<protein>
    <recommendedName>
        <fullName evidence="1">TLDc domain-containing protein</fullName>
    </recommendedName>
</protein>
<dbReference type="VEuPathDB" id="FungiDB:RhiirFUN_005731"/>
<evidence type="ECO:0000313" key="3">
    <source>
        <dbReference type="Proteomes" id="UP000233469"/>
    </source>
</evidence>
<dbReference type="VEuPathDB" id="FungiDB:FUN_006012"/>
<dbReference type="Proteomes" id="UP000233469">
    <property type="component" value="Unassembled WGS sequence"/>
</dbReference>
<evidence type="ECO:0000313" key="2">
    <source>
        <dbReference type="EMBL" id="PKK65259.1"/>
    </source>
</evidence>
<dbReference type="InterPro" id="IPR006571">
    <property type="entry name" value="TLDc_dom"/>
</dbReference>
<evidence type="ECO:0000259" key="1">
    <source>
        <dbReference type="PROSITE" id="PS51886"/>
    </source>
</evidence>
<organism evidence="2 3">
    <name type="scientific">Rhizophagus irregularis</name>
    <dbReference type="NCBI Taxonomy" id="588596"/>
    <lineage>
        <taxon>Eukaryota</taxon>
        <taxon>Fungi</taxon>
        <taxon>Fungi incertae sedis</taxon>
        <taxon>Mucoromycota</taxon>
        <taxon>Glomeromycotina</taxon>
        <taxon>Glomeromycetes</taxon>
        <taxon>Glomerales</taxon>
        <taxon>Glomeraceae</taxon>
        <taxon>Rhizophagus</taxon>
    </lineage>
</organism>
<gene>
    <name evidence="2" type="ORF">RhiirC2_73471</name>
</gene>
<comment type="caution">
    <text evidence="2">The sequence shown here is derived from an EMBL/GenBank/DDBJ whole genome shotgun (WGS) entry which is preliminary data.</text>
</comment>
<dbReference type="EMBL" id="LLXL01001299">
    <property type="protein sequence ID" value="PKK65259.1"/>
    <property type="molecule type" value="Genomic_DNA"/>
</dbReference>
<dbReference type="VEuPathDB" id="FungiDB:RhiirA1_529511"/>